<dbReference type="Gene3D" id="3.90.1340.10">
    <property type="entry name" value="Phage tail collar domain"/>
    <property type="match status" value="1"/>
</dbReference>
<dbReference type="PATRIC" id="fig|1166016.3.peg.585"/>
<protein>
    <submittedName>
        <fullName evidence="3">Phage Tail Collar domain protein</fullName>
    </submittedName>
    <submittedName>
        <fullName evidence="4">Phage tail protein</fullName>
    </submittedName>
</protein>
<dbReference type="Proteomes" id="UP000008044">
    <property type="component" value="Chromosome"/>
</dbReference>
<feature type="domain" description="Phage tail collar" evidence="2">
    <location>
        <begin position="39"/>
        <end position="95"/>
    </location>
</feature>
<keyword evidence="1" id="KW-0732">Signal</keyword>
<feature type="signal peptide" evidence="1">
    <location>
        <begin position="1"/>
        <end position="25"/>
    </location>
</feature>
<gene>
    <name evidence="3" type="ordered locus">W5S_0585</name>
    <name evidence="4" type="ORF">F6Q06_18875</name>
</gene>
<name>A0A0H3HXV0_PECPM</name>
<feature type="chain" id="PRO_5002611457" evidence="1">
    <location>
        <begin position="26"/>
        <end position="270"/>
    </location>
</feature>
<evidence type="ECO:0000313" key="6">
    <source>
        <dbReference type="Proteomes" id="UP001194579"/>
    </source>
</evidence>
<dbReference type="HOGENOM" id="CLU_087872_1_0_6"/>
<proteinExistence type="predicted"/>
<evidence type="ECO:0000313" key="5">
    <source>
        <dbReference type="Proteomes" id="UP000008044"/>
    </source>
</evidence>
<organism evidence="3 5">
    <name type="scientific">Pectobacterium parmentieri</name>
    <dbReference type="NCBI Taxonomy" id="1905730"/>
    <lineage>
        <taxon>Bacteria</taxon>
        <taxon>Pseudomonadati</taxon>
        <taxon>Pseudomonadota</taxon>
        <taxon>Gammaproteobacteria</taxon>
        <taxon>Enterobacterales</taxon>
        <taxon>Pectobacteriaceae</taxon>
        <taxon>Pectobacterium</taxon>
    </lineage>
</organism>
<dbReference type="EMBL" id="CP003415">
    <property type="protein sequence ID" value="AFI88711.1"/>
    <property type="molecule type" value="Genomic_DNA"/>
</dbReference>
<evidence type="ECO:0000313" key="3">
    <source>
        <dbReference type="EMBL" id="AFI88711.1"/>
    </source>
</evidence>
<dbReference type="EMBL" id="WABS01000047">
    <property type="protein sequence ID" value="MBI0556535.1"/>
    <property type="molecule type" value="Genomic_DNA"/>
</dbReference>
<dbReference type="InterPro" id="IPR037053">
    <property type="entry name" value="Phage_tail_collar_dom_sf"/>
</dbReference>
<reference evidence="6" key="3">
    <citation type="submission" date="2023-07" db="EMBL/GenBank/DDBJ databases">
        <title>Identification of Pectobacterium versatile causing blackleg of potato from New York State with a whole genome sequencing approach.</title>
        <authorList>
            <person name="Ma X."/>
            <person name="Swingle B."/>
        </authorList>
    </citation>
    <scope>NUCLEOTIDE SEQUENCE [LARGE SCALE GENOMIC DNA]</scope>
    <source>
        <strain evidence="6">NY1588A</strain>
    </source>
</reference>
<dbReference type="InterPro" id="IPR011083">
    <property type="entry name" value="Phage_tail_collar_dom"/>
</dbReference>
<keyword evidence="6" id="KW-1185">Reference proteome</keyword>
<dbReference type="SUPFAM" id="SSF88874">
    <property type="entry name" value="Receptor-binding domain of short tail fibre protein gp12"/>
    <property type="match status" value="1"/>
</dbReference>
<evidence type="ECO:0000259" key="2">
    <source>
        <dbReference type="Pfam" id="PF07484"/>
    </source>
</evidence>
<dbReference type="Proteomes" id="UP001194579">
    <property type="component" value="Unassembled WGS sequence"/>
</dbReference>
<dbReference type="RefSeq" id="WP_014698683.1">
    <property type="nucleotide sequence ID" value="NC_017845.1"/>
</dbReference>
<dbReference type="AlphaFoldDB" id="A0A0H3HXV0"/>
<evidence type="ECO:0000256" key="1">
    <source>
        <dbReference type="SAM" id="SignalP"/>
    </source>
</evidence>
<dbReference type="Pfam" id="PF07484">
    <property type="entry name" value="Collar"/>
    <property type="match status" value="1"/>
</dbReference>
<dbReference type="STRING" id="1905730.W5S_0585"/>
<reference evidence="3 5" key="1">
    <citation type="journal article" date="2012" name="J. Bacteriol.">
        <title>Genome sequence of Pectobacterium sp. strain SCC3193.</title>
        <authorList>
            <person name="Koskinen J.P."/>
            <person name="Laine P."/>
            <person name="Niemi O."/>
            <person name="Nykyri J."/>
            <person name="Harjunpaa H."/>
            <person name="Auvinen P."/>
            <person name="Paulin L."/>
            <person name="Pirhonen M."/>
            <person name="Palva T."/>
            <person name="Holm L."/>
        </authorList>
    </citation>
    <scope>NUCLEOTIDE SEQUENCE [LARGE SCALE GENOMIC DNA]</scope>
    <source>
        <strain evidence="3 5">SCC3193</strain>
    </source>
</reference>
<reference evidence="3" key="2">
    <citation type="submission" date="2012-03" db="EMBL/GenBank/DDBJ databases">
        <authorList>
            <person name="Koskinen P."/>
            <person name="Laine P."/>
            <person name="Niemi O."/>
            <person name="Nykyri J."/>
            <person name="Harjunpaa H."/>
            <person name="Auvinen P."/>
            <person name="Paulin L."/>
            <person name="Pirhonen M."/>
            <person name="Palva T."/>
            <person name="Holm L."/>
        </authorList>
    </citation>
    <scope>NUCLEOTIDE SEQUENCE</scope>
    <source>
        <strain evidence="3">SCC3193</strain>
    </source>
</reference>
<dbReference type="eggNOG" id="COG4675">
    <property type="taxonomic scope" value="Bacteria"/>
</dbReference>
<evidence type="ECO:0000313" key="4">
    <source>
        <dbReference type="EMBL" id="MBI0556535.1"/>
    </source>
</evidence>
<sequence length="270" mass="27222">MMKLTKRFYAKSALAASLAVMMFHAEDASACAGDEPYIGSVCYMVTSYCPSGYLPAAGQSLSINTYQALYSLIGNLWGGSQQTGNFTLPDLRGRSLVGSGQGTGLNLITRGQSLGAETATLAASNIAPHTHPTTQSLTNTFNVLVPATTGNLNVTAALPLAAATPATGGATPTAGANFLTAISATVPVGAATQNASFKGPYQAAKPGSGSTLPADVTVTGVASLPSFTVKVPETVVGNNTGGGMPFSVRDPAMGLTACIAVQGLYPINPN</sequence>
<accession>A0A0H3HXV0</accession>
<reference evidence="4" key="4">
    <citation type="submission" date="2024-05" db="EMBL/GenBank/DDBJ databases">
        <title>Identification of Pectobacterium versatile causing blackleg of potato from New York State with a whole genome sequencing approach.</title>
        <authorList>
            <person name="Ma X."/>
            <person name="Swingle B."/>
        </authorList>
    </citation>
    <scope>NUCLEOTIDE SEQUENCE</scope>
    <source>
        <strain evidence="4">NY1588A</strain>
    </source>
</reference>
<dbReference type="KEGG" id="pec:W5S_0585"/>